<reference evidence="1 2" key="1">
    <citation type="submission" date="2019-09" db="EMBL/GenBank/DDBJ databases">
        <title>A chromosome-level genome assembly of the Chinese tupelo Nyssa sinensis.</title>
        <authorList>
            <person name="Yang X."/>
            <person name="Kang M."/>
            <person name="Yang Y."/>
            <person name="Xiong H."/>
            <person name="Wang M."/>
            <person name="Zhang Z."/>
            <person name="Wang Z."/>
            <person name="Wu H."/>
            <person name="Ma T."/>
            <person name="Liu J."/>
            <person name="Xi Z."/>
        </authorList>
    </citation>
    <scope>NUCLEOTIDE SEQUENCE [LARGE SCALE GENOMIC DNA]</scope>
    <source>
        <strain evidence="1">J267</strain>
        <tissue evidence="1">Leaf</tissue>
    </source>
</reference>
<gene>
    <name evidence="1" type="ORF">F0562_032167</name>
</gene>
<evidence type="ECO:0000313" key="1">
    <source>
        <dbReference type="EMBL" id="KAA8534574.1"/>
    </source>
</evidence>
<accession>A0A5J5AW44</accession>
<organism evidence="1 2">
    <name type="scientific">Nyssa sinensis</name>
    <dbReference type="NCBI Taxonomy" id="561372"/>
    <lineage>
        <taxon>Eukaryota</taxon>
        <taxon>Viridiplantae</taxon>
        <taxon>Streptophyta</taxon>
        <taxon>Embryophyta</taxon>
        <taxon>Tracheophyta</taxon>
        <taxon>Spermatophyta</taxon>
        <taxon>Magnoliopsida</taxon>
        <taxon>eudicotyledons</taxon>
        <taxon>Gunneridae</taxon>
        <taxon>Pentapetalae</taxon>
        <taxon>asterids</taxon>
        <taxon>Cornales</taxon>
        <taxon>Nyssaceae</taxon>
        <taxon>Nyssa</taxon>
    </lineage>
</organism>
<dbReference type="Proteomes" id="UP000325577">
    <property type="component" value="Linkage Group LG18"/>
</dbReference>
<keyword evidence="2" id="KW-1185">Reference proteome</keyword>
<sequence>MIGLRSSKSYELICRKCHVSLVDADAAANMEVDVVKAGGTVLKKDYLVDQRPPQYHHDLTPARQFYSDPGVPSSSAPPPPLITRRYLEEYFQCLQMDFFVPIL</sequence>
<dbReference type="AlphaFoldDB" id="A0A5J5AW44"/>
<protein>
    <submittedName>
        <fullName evidence="1">Uncharacterized protein</fullName>
    </submittedName>
</protein>
<evidence type="ECO:0000313" key="2">
    <source>
        <dbReference type="Proteomes" id="UP000325577"/>
    </source>
</evidence>
<dbReference type="EMBL" id="CM018041">
    <property type="protein sequence ID" value="KAA8534574.1"/>
    <property type="molecule type" value="Genomic_DNA"/>
</dbReference>
<proteinExistence type="predicted"/>
<name>A0A5J5AW44_9ASTE</name>